<sequence length="53" mass="6498">MQSLYYQKDGIKWLENDGYKPQRRISVPIIRLLDDNLTERLFSWLLNEKMVRI</sequence>
<reference evidence="1" key="1">
    <citation type="submission" date="2019-10" db="EMBL/GenBank/DDBJ databases">
        <title>Complete plasmid sequence of Providencia rettgeri p.BML2526.</title>
        <authorList>
            <person name="Iwata S."/>
            <person name="Tada T."/>
            <person name="Kirikae T."/>
        </authorList>
    </citation>
    <scope>NUCLEOTIDE SEQUENCE</scope>
    <source>
        <strain evidence="1">BML2526</strain>
        <plasmid evidence="1">p.BML2526</plasmid>
    </source>
</reference>
<accession>A0A5K7Y9D3</accession>
<organism evidence="1">
    <name type="scientific">Providencia rettgeri</name>
    <dbReference type="NCBI Taxonomy" id="587"/>
    <lineage>
        <taxon>Bacteria</taxon>
        <taxon>Pseudomonadati</taxon>
        <taxon>Pseudomonadota</taxon>
        <taxon>Gammaproteobacteria</taxon>
        <taxon>Enterobacterales</taxon>
        <taxon>Morganellaceae</taxon>
        <taxon>Providencia</taxon>
    </lineage>
</organism>
<dbReference type="AlphaFoldDB" id="A0A5K7Y9D3"/>
<dbReference type="EMBL" id="LC507075">
    <property type="protein sequence ID" value="BBO58417.1"/>
    <property type="molecule type" value="Genomic_DNA"/>
</dbReference>
<name>A0A5K7Y9D3_PRORE</name>
<geneLocation type="plasmid" evidence="1">
    <name>p.BML2526</name>
</geneLocation>
<protein>
    <submittedName>
        <fullName evidence="1">Uncharacterized protein</fullName>
    </submittedName>
</protein>
<proteinExistence type="predicted"/>
<keyword evidence="1" id="KW-0614">Plasmid</keyword>
<gene>
    <name evidence="1" type="ORF">pBML2526_2210</name>
</gene>
<evidence type="ECO:0000313" key="1">
    <source>
        <dbReference type="EMBL" id="BBO58417.1"/>
    </source>
</evidence>